<evidence type="ECO:0000313" key="1">
    <source>
        <dbReference type="EMBL" id="QDU28827.1"/>
    </source>
</evidence>
<dbReference type="KEGG" id="aagg:ETAA8_39320"/>
<proteinExistence type="predicted"/>
<sequence length="91" mass="10374">MRTVHAIAKFYWNRALLRVTTFGTFVREFSPPNPKKGGWPEIPPSDSASDPYCRNALSSFKNGHIAFTHTWGGENSRIKLHNVVTHSRVDY</sequence>
<protein>
    <submittedName>
        <fullName evidence="1">Uncharacterized protein</fullName>
    </submittedName>
</protein>
<organism evidence="1 2">
    <name type="scientific">Anatilimnocola aggregata</name>
    <dbReference type="NCBI Taxonomy" id="2528021"/>
    <lineage>
        <taxon>Bacteria</taxon>
        <taxon>Pseudomonadati</taxon>
        <taxon>Planctomycetota</taxon>
        <taxon>Planctomycetia</taxon>
        <taxon>Pirellulales</taxon>
        <taxon>Pirellulaceae</taxon>
        <taxon>Anatilimnocola</taxon>
    </lineage>
</organism>
<dbReference type="AlphaFoldDB" id="A0A517YF15"/>
<keyword evidence="2" id="KW-1185">Reference proteome</keyword>
<dbReference type="EMBL" id="CP036274">
    <property type="protein sequence ID" value="QDU28827.1"/>
    <property type="molecule type" value="Genomic_DNA"/>
</dbReference>
<accession>A0A517YF15</accession>
<reference evidence="1 2" key="1">
    <citation type="submission" date="2019-02" db="EMBL/GenBank/DDBJ databases">
        <title>Deep-cultivation of Planctomycetes and their phenomic and genomic characterization uncovers novel biology.</title>
        <authorList>
            <person name="Wiegand S."/>
            <person name="Jogler M."/>
            <person name="Boedeker C."/>
            <person name="Pinto D."/>
            <person name="Vollmers J."/>
            <person name="Rivas-Marin E."/>
            <person name="Kohn T."/>
            <person name="Peeters S.H."/>
            <person name="Heuer A."/>
            <person name="Rast P."/>
            <person name="Oberbeckmann S."/>
            <person name="Bunk B."/>
            <person name="Jeske O."/>
            <person name="Meyerdierks A."/>
            <person name="Storesund J.E."/>
            <person name="Kallscheuer N."/>
            <person name="Luecker S."/>
            <person name="Lage O.M."/>
            <person name="Pohl T."/>
            <person name="Merkel B.J."/>
            <person name="Hornburger P."/>
            <person name="Mueller R.-W."/>
            <person name="Bruemmer F."/>
            <person name="Labrenz M."/>
            <person name="Spormann A.M."/>
            <person name="Op den Camp H."/>
            <person name="Overmann J."/>
            <person name="Amann R."/>
            <person name="Jetten M.S.M."/>
            <person name="Mascher T."/>
            <person name="Medema M.H."/>
            <person name="Devos D.P."/>
            <person name="Kaster A.-K."/>
            <person name="Ovreas L."/>
            <person name="Rohde M."/>
            <person name="Galperin M.Y."/>
            <person name="Jogler C."/>
        </authorList>
    </citation>
    <scope>NUCLEOTIDE SEQUENCE [LARGE SCALE GENOMIC DNA]</scope>
    <source>
        <strain evidence="1 2">ETA_A8</strain>
    </source>
</reference>
<gene>
    <name evidence="1" type="ORF">ETAA8_39320</name>
</gene>
<evidence type="ECO:0000313" key="2">
    <source>
        <dbReference type="Proteomes" id="UP000315017"/>
    </source>
</evidence>
<dbReference type="Proteomes" id="UP000315017">
    <property type="component" value="Chromosome"/>
</dbReference>
<name>A0A517YF15_9BACT</name>